<dbReference type="PROSITE" id="PS50114">
    <property type="entry name" value="GATA_ZN_FINGER_2"/>
    <property type="match status" value="1"/>
</dbReference>
<dbReference type="EMBL" id="JADGJQ010000004">
    <property type="protein sequence ID" value="KAJ3184171.1"/>
    <property type="molecule type" value="Genomic_DNA"/>
</dbReference>
<feature type="region of interest" description="Disordered" evidence="7">
    <location>
        <begin position="531"/>
        <end position="583"/>
    </location>
</feature>
<evidence type="ECO:0000256" key="2">
    <source>
        <dbReference type="ARBA" id="ARBA00022771"/>
    </source>
</evidence>
<evidence type="ECO:0000259" key="8">
    <source>
        <dbReference type="PROSITE" id="PS50112"/>
    </source>
</evidence>
<dbReference type="InterPro" id="IPR035965">
    <property type="entry name" value="PAS-like_dom_sf"/>
</dbReference>
<feature type="compositionally biased region" description="Low complexity" evidence="7">
    <location>
        <begin position="633"/>
        <end position="656"/>
    </location>
</feature>
<dbReference type="CDD" id="cd00202">
    <property type="entry name" value="ZnF_GATA"/>
    <property type="match status" value="1"/>
</dbReference>
<dbReference type="InterPro" id="IPR000679">
    <property type="entry name" value="Znf_GATA"/>
</dbReference>
<feature type="compositionally biased region" description="Basic and acidic residues" evidence="7">
    <location>
        <begin position="312"/>
        <end position="326"/>
    </location>
</feature>
<dbReference type="InterPro" id="IPR013655">
    <property type="entry name" value="PAS_fold_3"/>
</dbReference>
<dbReference type="Pfam" id="PF00320">
    <property type="entry name" value="GATA"/>
    <property type="match status" value="1"/>
</dbReference>
<dbReference type="SMART" id="SM00091">
    <property type="entry name" value="PAS"/>
    <property type="match status" value="1"/>
</dbReference>
<feature type="compositionally biased region" description="Gly residues" evidence="7">
    <location>
        <begin position="704"/>
        <end position="717"/>
    </location>
</feature>
<evidence type="ECO:0000256" key="5">
    <source>
        <dbReference type="ARBA" id="ARBA00023163"/>
    </source>
</evidence>
<evidence type="ECO:0000256" key="7">
    <source>
        <dbReference type="SAM" id="MobiDB-lite"/>
    </source>
</evidence>
<dbReference type="PANTHER" id="PTHR47172">
    <property type="entry name" value="OS01G0976800 PROTEIN"/>
    <property type="match status" value="1"/>
</dbReference>
<keyword evidence="5" id="KW-0804">Transcription</keyword>
<dbReference type="GO" id="GO:0006355">
    <property type="term" value="P:regulation of DNA-templated transcription"/>
    <property type="evidence" value="ECO:0007669"/>
    <property type="project" value="InterPro"/>
</dbReference>
<reference evidence="10" key="1">
    <citation type="submission" date="2020-05" db="EMBL/GenBank/DDBJ databases">
        <title>Phylogenomic resolution of chytrid fungi.</title>
        <authorList>
            <person name="Stajich J.E."/>
            <person name="Amses K."/>
            <person name="Simmons R."/>
            <person name="Seto K."/>
            <person name="Myers J."/>
            <person name="Bonds A."/>
            <person name="Quandt C.A."/>
            <person name="Barry K."/>
            <person name="Liu P."/>
            <person name="Grigoriev I."/>
            <person name="Longcore J.E."/>
            <person name="James T.Y."/>
        </authorList>
    </citation>
    <scope>NUCLEOTIDE SEQUENCE</scope>
    <source>
        <strain evidence="10">JEL0379</strain>
    </source>
</reference>
<evidence type="ECO:0000313" key="10">
    <source>
        <dbReference type="EMBL" id="KAJ3184171.1"/>
    </source>
</evidence>
<accession>A0AAD5TR19</accession>
<evidence type="ECO:0000313" key="11">
    <source>
        <dbReference type="Proteomes" id="UP001212152"/>
    </source>
</evidence>
<organism evidence="10 11">
    <name type="scientific">Geranomyces variabilis</name>
    <dbReference type="NCBI Taxonomy" id="109894"/>
    <lineage>
        <taxon>Eukaryota</taxon>
        <taxon>Fungi</taxon>
        <taxon>Fungi incertae sedis</taxon>
        <taxon>Chytridiomycota</taxon>
        <taxon>Chytridiomycota incertae sedis</taxon>
        <taxon>Chytridiomycetes</taxon>
        <taxon>Spizellomycetales</taxon>
        <taxon>Powellomycetaceae</taxon>
        <taxon>Geranomyces</taxon>
    </lineage>
</organism>
<keyword evidence="10" id="KW-0675">Receptor</keyword>
<feature type="compositionally biased region" description="Polar residues" evidence="7">
    <location>
        <begin position="328"/>
        <end position="343"/>
    </location>
</feature>
<keyword evidence="3" id="KW-0862">Zinc</keyword>
<dbReference type="SUPFAM" id="SSF57716">
    <property type="entry name" value="Glucocorticoid receptor-like (DNA-binding domain)"/>
    <property type="match status" value="1"/>
</dbReference>
<feature type="compositionally biased region" description="Low complexity" evidence="7">
    <location>
        <begin position="683"/>
        <end position="692"/>
    </location>
</feature>
<feature type="compositionally biased region" description="Pro residues" evidence="7">
    <location>
        <begin position="40"/>
        <end position="49"/>
    </location>
</feature>
<evidence type="ECO:0000256" key="6">
    <source>
        <dbReference type="PROSITE-ProRule" id="PRU00094"/>
    </source>
</evidence>
<sequence length="734" mass="77099">MAAPTSSGAADPYESYLYGSGGSVPQTYPTSSDVTSAYQPRPPAPPPVRGPHGRPASGNGFLLSNLAPPGPAPVIHQQFPYRQASYLQQQPATNPYQQLHYSQAYAPRDIPSPGPPQYSDRPPSYHAPSSSGSNGPPSYHTPPSAATFGGYGRPPAPSVPYPTYNPPPQQPPPQQPHSALSPNRPLVPPEQYRGAPPAASSPMPIHGHPAPAGYSDTFMLYRNQYPAPSGVASSVSTESAPSLTGAERFRESGQLPPLQQQLPPPQLQPLVPPANNRNVNQSGSSSSPLQPGFIPGLPQLRDARASGTDSAARPRRESRAVSEGRSEGTGSDDSSPQARANLSRHVSSVISHFTASEDGYKRLLNELDDFLHVVSPAGNICFCSPSVERSLGYSPNELVGHHVGEIVHRKDRQSLNQSIAQCVVDRQEYLIHLRYQKKAGDFVLLEVKGKALFDSDRGDVKSIVLSGREYRSKASLSIDSLLEFRIENIRLRRQLEAELRTKGIDPSTHPLLQFQPPLIAEAIDFNDPESFETPSLVDSTAGSGEGSGSASASRLDSDARRSNGDGNSAKPARRKRKAPQTEELFCRQCGTTSSPEWRKGPAGPKTLCNACGLAFSKKQRKISKAGSSGNVDAGSASASSGQQAAAGSGSAHHQQSVAAAEATFSGSADGVGVPPASESHASQQQQQQQQQQHPPAAQNVAGVGESGGGGGGGGGGFVSPPSSLPTAAAGNSSS</sequence>
<dbReference type="InterPro" id="IPR013088">
    <property type="entry name" value="Znf_NHR/GATA"/>
</dbReference>
<protein>
    <submittedName>
        <fullName evidence="10">Blue light receptor</fullName>
    </submittedName>
</protein>
<feature type="compositionally biased region" description="Polar residues" evidence="7">
    <location>
        <begin position="85"/>
        <end position="101"/>
    </location>
</feature>
<dbReference type="AlphaFoldDB" id="A0AAD5TR19"/>
<feature type="compositionally biased region" description="Polar residues" evidence="7">
    <location>
        <begin position="231"/>
        <end position="242"/>
    </location>
</feature>
<dbReference type="Proteomes" id="UP001212152">
    <property type="component" value="Unassembled WGS sequence"/>
</dbReference>
<dbReference type="InterPro" id="IPR000014">
    <property type="entry name" value="PAS"/>
</dbReference>
<dbReference type="SUPFAM" id="SSF55785">
    <property type="entry name" value="PYP-like sensor domain (PAS domain)"/>
    <property type="match status" value="1"/>
</dbReference>
<feature type="region of interest" description="Disordered" evidence="7">
    <location>
        <begin position="1"/>
        <end position="343"/>
    </location>
</feature>
<keyword evidence="4" id="KW-0805">Transcription regulation</keyword>
<dbReference type="PANTHER" id="PTHR47172:SF24">
    <property type="entry name" value="GATA ZINC FINGER DOMAIN-CONTAINING PROTEIN 14-RELATED"/>
    <property type="match status" value="1"/>
</dbReference>
<evidence type="ECO:0000256" key="4">
    <source>
        <dbReference type="ARBA" id="ARBA00023015"/>
    </source>
</evidence>
<gene>
    <name evidence="10" type="primary">WC2_2</name>
    <name evidence="10" type="ORF">HDU87_005017</name>
</gene>
<feature type="compositionally biased region" description="Polar residues" evidence="7">
    <location>
        <begin position="23"/>
        <end position="38"/>
    </location>
</feature>
<keyword evidence="2 6" id="KW-0863">Zinc-finger</keyword>
<evidence type="ECO:0000256" key="1">
    <source>
        <dbReference type="ARBA" id="ARBA00022723"/>
    </source>
</evidence>
<comment type="caution">
    <text evidence="10">The sequence shown here is derived from an EMBL/GenBank/DDBJ whole genome shotgun (WGS) entry which is preliminary data.</text>
</comment>
<dbReference type="Pfam" id="PF08447">
    <property type="entry name" value="PAS_3"/>
    <property type="match status" value="1"/>
</dbReference>
<dbReference type="GO" id="GO:0043565">
    <property type="term" value="F:sequence-specific DNA binding"/>
    <property type="evidence" value="ECO:0007669"/>
    <property type="project" value="InterPro"/>
</dbReference>
<proteinExistence type="predicted"/>
<feature type="compositionally biased region" description="Pro residues" evidence="7">
    <location>
        <begin position="154"/>
        <end position="175"/>
    </location>
</feature>
<keyword evidence="1" id="KW-0479">Metal-binding</keyword>
<dbReference type="SMART" id="SM00401">
    <property type="entry name" value="ZnF_GATA"/>
    <property type="match status" value="1"/>
</dbReference>
<dbReference type="Gene3D" id="3.30.450.20">
    <property type="entry name" value="PAS domain"/>
    <property type="match status" value="1"/>
</dbReference>
<feature type="compositionally biased region" description="Pro residues" evidence="7">
    <location>
        <begin position="262"/>
        <end position="272"/>
    </location>
</feature>
<name>A0AAD5TR19_9FUNG</name>
<feature type="domain" description="PAS" evidence="8">
    <location>
        <begin position="356"/>
        <end position="427"/>
    </location>
</feature>
<dbReference type="Gene3D" id="3.30.50.10">
    <property type="entry name" value="Erythroid Transcription Factor GATA-1, subunit A"/>
    <property type="match status" value="1"/>
</dbReference>
<dbReference type="PROSITE" id="PS00344">
    <property type="entry name" value="GATA_ZN_FINGER_1"/>
    <property type="match status" value="1"/>
</dbReference>
<feature type="compositionally biased region" description="Low complexity" evidence="7">
    <location>
        <begin position="273"/>
        <end position="287"/>
    </location>
</feature>
<feature type="domain" description="GATA-type" evidence="9">
    <location>
        <begin position="580"/>
        <end position="613"/>
    </location>
</feature>
<feature type="region of interest" description="Disordered" evidence="7">
    <location>
        <begin position="624"/>
        <end position="734"/>
    </location>
</feature>
<feature type="compositionally biased region" description="Polar residues" evidence="7">
    <location>
        <begin position="720"/>
        <end position="734"/>
    </location>
</feature>
<evidence type="ECO:0000256" key="3">
    <source>
        <dbReference type="ARBA" id="ARBA00022833"/>
    </source>
</evidence>
<evidence type="ECO:0000259" key="9">
    <source>
        <dbReference type="PROSITE" id="PS50114"/>
    </source>
</evidence>
<dbReference type="GO" id="GO:0008270">
    <property type="term" value="F:zinc ion binding"/>
    <property type="evidence" value="ECO:0007669"/>
    <property type="project" value="UniProtKB-KW"/>
</dbReference>
<dbReference type="NCBIfam" id="TIGR00229">
    <property type="entry name" value="sensory_box"/>
    <property type="match status" value="1"/>
</dbReference>
<feature type="compositionally biased region" description="Low complexity" evidence="7">
    <location>
        <begin position="128"/>
        <end position="138"/>
    </location>
</feature>
<dbReference type="PROSITE" id="PS50112">
    <property type="entry name" value="PAS"/>
    <property type="match status" value="1"/>
</dbReference>
<keyword evidence="11" id="KW-1185">Reference proteome</keyword>
<dbReference type="CDD" id="cd00130">
    <property type="entry name" value="PAS"/>
    <property type="match status" value="1"/>
</dbReference>